<gene>
    <name evidence="2" type="ORF">JET18_09060</name>
</gene>
<proteinExistence type="predicted"/>
<organism evidence="2 3">
    <name type="scientific">Chryseobacterium endalhagicum</name>
    <dbReference type="NCBI Taxonomy" id="2797638"/>
    <lineage>
        <taxon>Bacteria</taxon>
        <taxon>Pseudomonadati</taxon>
        <taxon>Bacteroidota</taxon>
        <taxon>Flavobacteriia</taxon>
        <taxon>Flavobacteriales</taxon>
        <taxon>Weeksellaceae</taxon>
        <taxon>Chryseobacterium group</taxon>
        <taxon>Chryseobacterium</taxon>
    </lineage>
</organism>
<dbReference type="RefSeq" id="WP_202090280.1">
    <property type="nucleotide sequence ID" value="NZ_JAELVM010000001.1"/>
</dbReference>
<comment type="caution">
    <text evidence="2">The sequence shown here is derived from an EMBL/GenBank/DDBJ whole genome shotgun (WGS) entry which is preliminary data.</text>
</comment>
<reference evidence="2 3" key="1">
    <citation type="submission" date="2020-12" db="EMBL/GenBank/DDBJ databases">
        <title>Chryseobacterium endoalhailicus sp. nov., isolated from seed of leguminous plant.</title>
        <authorList>
            <person name="Zhang X."/>
        </authorList>
    </citation>
    <scope>NUCLEOTIDE SEQUENCE [LARGE SCALE GENOMIC DNA]</scope>
    <source>
        <strain evidence="2 3">L7</strain>
    </source>
</reference>
<accession>A0ABS1QEG4</accession>
<evidence type="ECO:0000313" key="2">
    <source>
        <dbReference type="EMBL" id="MBL1220985.1"/>
    </source>
</evidence>
<name>A0ABS1QEG4_9FLAO</name>
<dbReference type="InterPro" id="IPR028921">
    <property type="entry name" value="NTF2_fold_dom"/>
</dbReference>
<protein>
    <recommendedName>
        <fullName evidence="1">NTF2 fold domain-containing protein</fullName>
    </recommendedName>
</protein>
<dbReference type="Pfam" id="PF15631">
    <property type="entry name" value="Imm-NTF2-2"/>
    <property type="match status" value="1"/>
</dbReference>
<keyword evidence="3" id="KW-1185">Reference proteome</keyword>
<evidence type="ECO:0000313" key="3">
    <source>
        <dbReference type="Proteomes" id="UP000661696"/>
    </source>
</evidence>
<dbReference type="Proteomes" id="UP000661696">
    <property type="component" value="Unassembled WGS sequence"/>
</dbReference>
<evidence type="ECO:0000259" key="1">
    <source>
        <dbReference type="Pfam" id="PF15631"/>
    </source>
</evidence>
<feature type="domain" description="NTF2 fold" evidence="1">
    <location>
        <begin position="31"/>
        <end position="97"/>
    </location>
</feature>
<sequence>MKNYILLFILFSCCKNGSINKNEIVGSDKEIALILAERKWNEVYGQSAISRQKPFIVKQKNDSIWIVRGTYPKQTIGGVAYAEVNIKTKEVARYTHGE</sequence>
<dbReference type="EMBL" id="JAELVM010000001">
    <property type="protein sequence ID" value="MBL1220985.1"/>
    <property type="molecule type" value="Genomic_DNA"/>
</dbReference>